<sequence>MIDNSVYFHADKVSESGILIISPIQHRFRGVSPETFVFERRYLPIVVAFKAFPAILATTCGEAGIITHIVHFNRIDGHFVY</sequence>
<dbReference type="AlphaFoldDB" id="A0A644YCY8"/>
<gene>
    <name evidence="1" type="ORF">SDC9_73016</name>
</gene>
<reference evidence="1" key="1">
    <citation type="submission" date="2019-08" db="EMBL/GenBank/DDBJ databases">
        <authorList>
            <person name="Kucharzyk K."/>
            <person name="Murdoch R.W."/>
            <person name="Higgins S."/>
            <person name="Loffler F."/>
        </authorList>
    </citation>
    <scope>NUCLEOTIDE SEQUENCE</scope>
</reference>
<organism evidence="1">
    <name type="scientific">bioreactor metagenome</name>
    <dbReference type="NCBI Taxonomy" id="1076179"/>
    <lineage>
        <taxon>unclassified sequences</taxon>
        <taxon>metagenomes</taxon>
        <taxon>ecological metagenomes</taxon>
    </lineage>
</organism>
<dbReference type="EMBL" id="VSSQ01004752">
    <property type="protein sequence ID" value="MPM26512.1"/>
    <property type="molecule type" value="Genomic_DNA"/>
</dbReference>
<name>A0A644YCY8_9ZZZZ</name>
<accession>A0A644YCY8</accession>
<evidence type="ECO:0000313" key="1">
    <source>
        <dbReference type="EMBL" id="MPM26512.1"/>
    </source>
</evidence>
<comment type="caution">
    <text evidence="1">The sequence shown here is derived from an EMBL/GenBank/DDBJ whole genome shotgun (WGS) entry which is preliminary data.</text>
</comment>
<protein>
    <submittedName>
        <fullName evidence="1">Uncharacterized protein</fullName>
    </submittedName>
</protein>
<proteinExistence type="predicted"/>